<dbReference type="AlphaFoldDB" id="A0AA36MN40"/>
<feature type="coiled-coil region" evidence="1">
    <location>
        <begin position="142"/>
        <end position="198"/>
    </location>
</feature>
<evidence type="ECO:0000313" key="4">
    <source>
        <dbReference type="Proteomes" id="UP001178507"/>
    </source>
</evidence>
<feature type="coiled-coil region" evidence="1">
    <location>
        <begin position="365"/>
        <end position="392"/>
    </location>
</feature>
<organism evidence="3 4">
    <name type="scientific">Effrenium voratum</name>
    <dbReference type="NCBI Taxonomy" id="2562239"/>
    <lineage>
        <taxon>Eukaryota</taxon>
        <taxon>Sar</taxon>
        <taxon>Alveolata</taxon>
        <taxon>Dinophyceae</taxon>
        <taxon>Suessiales</taxon>
        <taxon>Symbiodiniaceae</taxon>
        <taxon>Effrenium</taxon>
    </lineage>
</organism>
<keyword evidence="4" id="KW-1185">Reference proteome</keyword>
<feature type="region of interest" description="Disordered" evidence="2">
    <location>
        <begin position="84"/>
        <end position="110"/>
    </location>
</feature>
<feature type="coiled-coil region" evidence="1">
    <location>
        <begin position="230"/>
        <end position="257"/>
    </location>
</feature>
<dbReference type="Proteomes" id="UP001178507">
    <property type="component" value="Unassembled WGS sequence"/>
</dbReference>
<feature type="coiled-coil region" evidence="1">
    <location>
        <begin position="295"/>
        <end position="322"/>
    </location>
</feature>
<reference evidence="3" key="1">
    <citation type="submission" date="2023-08" db="EMBL/GenBank/DDBJ databases">
        <authorList>
            <person name="Chen Y."/>
            <person name="Shah S."/>
            <person name="Dougan E. K."/>
            <person name="Thang M."/>
            <person name="Chan C."/>
        </authorList>
    </citation>
    <scope>NUCLEOTIDE SEQUENCE</scope>
</reference>
<accession>A0AA36MN40</accession>
<proteinExistence type="predicted"/>
<keyword evidence="1" id="KW-0175">Coiled coil</keyword>
<gene>
    <name evidence="3" type="ORF">EVOR1521_LOCUS7229</name>
</gene>
<comment type="caution">
    <text evidence="3">The sequence shown here is derived from an EMBL/GenBank/DDBJ whole genome shotgun (WGS) entry which is preliminary data.</text>
</comment>
<evidence type="ECO:0000256" key="1">
    <source>
        <dbReference type="SAM" id="Coils"/>
    </source>
</evidence>
<sequence>MEEDVTKATEALLSWGEAALGCPSGGCGGPGGPTSVALAVAKLEDPEMKRLHQELQQLEAEAAAARRRRLAERISAAACEADLARAEEAPEMRSERQELESMESEAAETAGALKRCDLRLQEVQRYLKGRASPGSPGSPGGAEAHAQLLRALEAEELRAEEEIRGLRSELQEERGGLVDDLRCRLAVLEERKEQTAQKAKECSMLRSTAAKFKDQLQRCNGRVGELEAALASLTKVLSTVSAELEALELQNAALKADTHADHADSSGTLEALKVVQERQQELSEEFRESLEASTTDDLERCLQESRAQKEHLKEALAEVHARLIGAERCEELQRSAFEMRDEIHALTLAEAERKESSELQRAEVKVAEEALVDDLRAKLEARERRVQLLAARLRQTQATSWPISRPQFS</sequence>
<dbReference type="EMBL" id="CAUJNA010000570">
    <property type="protein sequence ID" value="CAJ1378824.1"/>
    <property type="molecule type" value="Genomic_DNA"/>
</dbReference>
<protein>
    <submittedName>
        <fullName evidence="3">Uncharacterized protein</fullName>
    </submittedName>
</protein>
<evidence type="ECO:0000313" key="3">
    <source>
        <dbReference type="EMBL" id="CAJ1378824.1"/>
    </source>
</evidence>
<name>A0AA36MN40_9DINO</name>
<feature type="compositionally biased region" description="Basic and acidic residues" evidence="2">
    <location>
        <begin position="84"/>
        <end position="99"/>
    </location>
</feature>
<evidence type="ECO:0000256" key="2">
    <source>
        <dbReference type="SAM" id="MobiDB-lite"/>
    </source>
</evidence>